<dbReference type="InterPro" id="IPR035906">
    <property type="entry name" value="MetI-like_sf"/>
</dbReference>
<keyword evidence="7 9" id="KW-1133">Transmembrane helix</keyword>
<reference evidence="12 13" key="1">
    <citation type="journal article" date="2012" name="ISME J.">
        <title>Nitrification expanded: discovery, physiology and genomics of a nitrite-oxidizing bacterium from the phylum Chloroflexi.</title>
        <authorList>
            <person name="Sorokin D.Y."/>
            <person name="Lucker S."/>
            <person name="Vejmelkova D."/>
            <person name="Kostrikina N.A."/>
            <person name="Kleerebezem R."/>
            <person name="Rijpstra W.I."/>
            <person name="Damste J.S."/>
            <person name="Le Paslier D."/>
            <person name="Muyzer G."/>
            <person name="Wagner M."/>
            <person name="van Loosdrecht M.C."/>
            <person name="Daims H."/>
        </authorList>
    </citation>
    <scope>NUCLEOTIDE SEQUENCE [LARGE SCALE GENOMIC DNA]</scope>
    <source>
        <strain evidence="13">none</strain>
    </source>
</reference>
<comment type="caution">
    <text evidence="12">The sequence shown here is derived from an EMBL/GenBank/DDBJ whole genome shotgun (WGS) entry which is preliminary data.</text>
</comment>
<feature type="domain" description="ABC transmembrane type-1" evidence="11">
    <location>
        <begin position="81"/>
        <end position="306"/>
    </location>
</feature>
<dbReference type="GO" id="GO:0005315">
    <property type="term" value="F:phosphate transmembrane transporter activity"/>
    <property type="evidence" value="ECO:0007669"/>
    <property type="project" value="InterPro"/>
</dbReference>
<evidence type="ECO:0000313" key="13">
    <source>
        <dbReference type="Proteomes" id="UP000004221"/>
    </source>
</evidence>
<accession>I4ED70</accession>
<proteinExistence type="inferred from homology"/>
<evidence type="ECO:0000256" key="5">
    <source>
        <dbReference type="ARBA" id="ARBA00022592"/>
    </source>
</evidence>
<dbReference type="Pfam" id="PF00528">
    <property type="entry name" value="BPD_transp_1"/>
    <property type="match status" value="1"/>
</dbReference>
<evidence type="ECO:0000256" key="8">
    <source>
        <dbReference type="ARBA" id="ARBA00023136"/>
    </source>
</evidence>
<comment type="caution">
    <text evidence="10">Lacks conserved residue(s) required for the propagation of feature annotation.</text>
</comment>
<comment type="function">
    <text evidence="10">Part of the binding-protein-dependent transport system for phosphate; probably responsible for the translocation of the substrate across the membrane.</text>
</comment>
<dbReference type="Gene3D" id="1.10.3720.10">
    <property type="entry name" value="MetI-like"/>
    <property type="match status" value="1"/>
</dbReference>
<feature type="transmembrane region" description="Helical" evidence="9">
    <location>
        <begin position="23"/>
        <end position="44"/>
    </location>
</feature>
<dbReference type="PROSITE" id="PS50928">
    <property type="entry name" value="ABC_TM1"/>
    <property type="match status" value="1"/>
</dbReference>
<feature type="transmembrane region" description="Helical" evidence="9">
    <location>
        <begin position="118"/>
        <end position="146"/>
    </location>
</feature>
<keyword evidence="5 10" id="KW-0592">Phosphate transport</keyword>
<dbReference type="InterPro" id="IPR000515">
    <property type="entry name" value="MetI-like"/>
</dbReference>
<dbReference type="Proteomes" id="UP000004221">
    <property type="component" value="Unassembled WGS sequence"/>
</dbReference>
<keyword evidence="13" id="KW-1185">Reference proteome</keyword>
<keyword evidence="6 9" id="KW-0812">Transmembrane</keyword>
<sequence>MAKVTQAPDQLTRTSRRGLSGDTLFGGITWTAGLGIVILTILFVGELLRQSQLGIQTFGWGFITSTDWDPIAEKFGALPYIYGTVVSSLIAVVLGGTVGIGTAIFLVEFCPRRLRGPVAGLIELLAAIPSVVYGFWGIAVLAPWFARTVEPFLRSTLGFLPLFQGPAFGVGMLAAGFILAIMILPTVSAVSRDVIAAVPPEQRQGMLALGATRWETIARVILPYARTGIVGALILGLGRALGETIAATMLIGNNPQIKASLFAPAATMATVIANQFNEATSNLQVSVLIELGLLLFVLTFLVNVGAQVLISYMDRKMGDAR</sequence>
<keyword evidence="3 9" id="KW-0813">Transport</keyword>
<dbReference type="GO" id="GO:0005886">
    <property type="term" value="C:plasma membrane"/>
    <property type="evidence" value="ECO:0007669"/>
    <property type="project" value="UniProtKB-SubCell"/>
</dbReference>
<evidence type="ECO:0000256" key="9">
    <source>
        <dbReference type="RuleBase" id="RU363032"/>
    </source>
</evidence>
<comment type="similarity">
    <text evidence="2 10">Belongs to the binding-protein-dependent transport system permease family. CysTW subfamily.</text>
</comment>
<dbReference type="OrthoDB" id="9785113at2"/>
<dbReference type="GO" id="GO:0006817">
    <property type="term" value="P:phosphate ion transport"/>
    <property type="evidence" value="ECO:0007669"/>
    <property type="project" value="UniProtKB-KW"/>
</dbReference>
<dbReference type="CDD" id="cd06261">
    <property type="entry name" value="TM_PBP2"/>
    <property type="match status" value="1"/>
</dbReference>
<feature type="transmembrane region" description="Helical" evidence="9">
    <location>
        <begin position="288"/>
        <end position="312"/>
    </location>
</feature>
<evidence type="ECO:0000256" key="7">
    <source>
        <dbReference type="ARBA" id="ARBA00022989"/>
    </source>
</evidence>
<dbReference type="InterPro" id="IPR011864">
    <property type="entry name" value="Phosphate_PstC"/>
</dbReference>
<evidence type="ECO:0000256" key="10">
    <source>
        <dbReference type="RuleBase" id="RU363054"/>
    </source>
</evidence>
<organism evidence="12 13">
    <name type="scientific">Nitrolancea hollandica Lb</name>
    <dbReference type="NCBI Taxonomy" id="1129897"/>
    <lineage>
        <taxon>Bacteria</taxon>
        <taxon>Pseudomonadati</taxon>
        <taxon>Thermomicrobiota</taxon>
        <taxon>Thermomicrobia</taxon>
        <taxon>Sphaerobacterales</taxon>
        <taxon>Sphaerobacterineae</taxon>
        <taxon>Sphaerobacteraceae</taxon>
        <taxon>Nitrolancea</taxon>
    </lineage>
</organism>
<dbReference type="EMBL" id="CAGS01000046">
    <property type="protein sequence ID" value="CCF82632.1"/>
    <property type="molecule type" value="Genomic_DNA"/>
</dbReference>
<dbReference type="PANTHER" id="PTHR30425">
    <property type="entry name" value="PHOSPHATE TRANSPORT SYSTEM PERMEASE PROTEIN PST"/>
    <property type="match status" value="1"/>
</dbReference>
<gene>
    <name evidence="12" type="primary">pstC</name>
    <name evidence="12" type="ORF">NITHO_140014</name>
</gene>
<evidence type="ECO:0000259" key="11">
    <source>
        <dbReference type="PROSITE" id="PS50928"/>
    </source>
</evidence>
<evidence type="ECO:0000256" key="1">
    <source>
        <dbReference type="ARBA" id="ARBA00004651"/>
    </source>
</evidence>
<feature type="transmembrane region" description="Helical" evidence="9">
    <location>
        <begin position="80"/>
        <end position="106"/>
    </location>
</feature>
<dbReference type="NCBIfam" id="TIGR02138">
    <property type="entry name" value="phosphate_pstC"/>
    <property type="match status" value="1"/>
</dbReference>
<evidence type="ECO:0000256" key="4">
    <source>
        <dbReference type="ARBA" id="ARBA00022475"/>
    </source>
</evidence>
<dbReference type="PANTHER" id="PTHR30425:SF1">
    <property type="entry name" value="PHOSPHATE TRANSPORT SYSTEM PERMEASE PROTEIN PSTC"/>
    <property type="match status" value="1"/>
</dbReference>
<evidence type="ECO:0000313" key="12">
    <source>
        <dbReference type="EMBL" id="CCF82632.1"/>
    </source>
</evidence>
<name>I4ED70_9BACT</name>
<dbReference type="RefSeq" id="WP_008474856.1">
    <property type="nucleotide sequence ID" value="NZ_CAGS01000046.1"/>
</dbReference>
<dbReference type="InterPro" id="IPR051124">
    <property type="entry name" value="Phosphate_Transport_Permease"/>
</dbReference>
<comment type="subcellular location">
    <subcellularLocation>
        <location evidence="1 9">Cell membrane</location>
        <topology evidence="1 9">Multi-pass membrane protein</topology>
    </subcellularLocation>
</comment>
<keyword evidence="4 10" id="KW-1003">Cell membrane</keyword>
<evidence type="ECO:0000256" key="2">
    <source>
        <dbReference type="ARBA" id="ARBA00007069"/>
    </source>
</evidence>
<dbReference type="AlphaFoldDB" id="I4ED70"/>
<evidence type="ECO:0000256" key="6">
    <source>
        <dbReference type="ARBA" id="ARBA00022692"/>
    </source>
</evidence>
<protein>
    <recommendedName>
        <fullName evidence="10">Phosphate transport system permease protein</fullName>
    </recommendedName>
</protein>
<dbReference type="SUPFAM" id="SSF161098">
    <property type="entry name" value="MetI-like"/>
    <property type="match status" value="1"/>
</dbReference>
<keyword evidence="8 9" id="KW-0472">Membrane</keyword>
<feature type="transmembrane region" description="Helical" evidence="9">
    <location>
        <begin position="166"/>
        <end position="184"/>
    </location>
</feature>
<evidence type="ECO:0000256" key="3">
    <source>
        <dbReference type="ARBA" id="ARBA00022448"/>
    </source>
</evidence>